<evidence type="ECO:0000313" key="2">
    <source>
        <dbReference type="EMBL" id="CAD7588217.1"/>
    </source>
</evidence>
<protein>
    <recommendedName>
        <fullName evidence="3">Cuticle protein</fullName>
    </recommendedName>
</protein>
<organism evidence="2">
    <name type="scientific">Timema genevievae</name>
    <name type="common">Walking stick</name>
    <dbReference type="NCBI Taxonomy" id="629358"/>
    <lineage>
        <taxon>Eukaryota</taxon>
        <taxon>Metazoa</taxon>
        <taxon>Ecdysozoa</taxon>
        <taxon>Arthropoda</taxon>
        <taxon>Hexapoda</taxon>
        <taxon>Insecta</taxon>
        <taxon>Pterygota</taxon>
        <taxon>Neoptera</taxon>
        <taxon>Polyneoptera</taxon>
        <taxon>Phasmatodea</taxon>
        <taxon>Timematodea</taxon>
        <taxon>Timematoidea</taxon>
        <taxon>Timematidae</taxon>
        <taxon>Timema</taxon>
    </lineage>
</organism>
<dbReference type="InterPro" id="IPR000618">
    <property type="entry name" value="Insect_cuticle"/>
</dbReference>
<keyword evidence="1" id="KW-0193">Cuticle</keyword>
<name>A0A7R9JT23_TIMGE</name>
<accession>A0A7R9JT23</accession>
<evidence type="ECO:0008006" key="3">
    <source>
        <dbReference type="Google" id="ProtNLM"/>
    </source>
</evidence>
<dbReference type="Pfam" id="PF00379">
    <property type="entry name" value="Chitin_bind_4"/>
    <property type="match status" value="1"/>
</dbReference>
<sequence>MDEIVLGALVSACAAQILYPLPYSALSYVVPAPLPAAVPFIGAVSSQFHAQDELGQFTFATAGDNQVRVGDSQVRVVDNQVRAGDNQVRVGDNQVRVGDNQARTEVKTLDGVVRGAYSYVDPTSKLVSVNYVADANGYRVVGANNLPEAPAVPSVTGPEPVQDTPEVMPAKATIKYQTVEAVDAPTPADTQKIELKEKESEVVLPYAAAPAPLVIAPSPDVKTAGIHVLSPYQASNIVVL</sequence>
<dbReference type="PANTHER" id="PTHR10380">
    <property type="entry name" value="CUTICLE PROTEIN"/>
    <property type="match status" value="1"/>
</dbReference>
<dbReference type="InterPro" id="IPR050468">
    <property type="entry name" value="Cuticle_Struct_Prot"/>
</dbReference>
<proteinExistence type="predicted"/>
<dbReference type="PANTHER" id="PTHR10380:SF196">
    <property type="entry name" value="CUTICULAR PROTEIN 72EA"/>
    <property type="match status" value="1"/>
</dbReference>
<dbReference type="GO" id="GO:0062129">
    <property type="term" value="C:chitin-based extracellular matrix"/>
    <property type="evidence" value="ECO:0007669"/>
    <property type="project" value="TreeGrafter"/>
</dbReference>
<gene>
    <name evidence="2" type="ORF">TGEB3V08_LOCUS2310</name>
</gene>
<dbReference type="EMBL" id="OE839687">
    <property type="protein sequence ID" value="CAD7588217.1"/>
    <property type="molecule type" value="Genomic_DNA"/>
</dbReference>
<dbReference type="GO" id="GO:0008010">
    <property type="term" value="F:structural constituent of chitin-based larval cuticle"/>
    <property type="evidence" value="ECO:0007669"/>
    <property type="project" value="TreeGrafter"/>
</dbReference>
<dbReference type="AlphaFoldDB" id="A0A7R9JT23"/>
<reference evidence="2" key="1">
    <citation type="submission" date="2020-11" db="EMBL/GenBank/DDBJ databases">
        <authorList>
            <person name="Tran Van P."/>
        </authorList>
    </citation>
    <scope>NUCLEOTIDE SEQUENCE</scope>
</reference>
<evidence type="ECO:0000256" key="1">
    <source>
        <dbReference type="PROSITE-ProRule" id="PRU00497"/>
    </source>
</evidence>
<dbReference type="PROSITE" id="PS51155">
    <property type="entry name" value="CHIT_BIND_RR_2"/>
    <property type="match status" value="1"/>
</dbReference>